<protein>
    <recommendedName>
        <fullName evidence="3">Phlebovirus glycoprotein G2 fusion domain-containing protein</fullName>
    </recommendedName>
</protein>
<accession>A0ABQ9F6G6</accession>
<organism evidence="1 2">
    <name type="scientific">Tegillarca granosa</name>
    <name type="common">Malaysian cockle</name>
    <name type="synonym">Anadara granosa</name>
    <dbReference type="NCBI Taxonomy" id="220873"/>
    <lineage>
        <taxon>Eukaryota</taxon>
        <taxon>Metazoa</taxon>
        <taxon>Spiralia</taxon>
        <taxon>Lophotrochozoa</taxon>
        <taxon>Mollusca</taxon>
        <taxon>Bivalvia</taxon>
        <taxon>Autobranchia</taxon>
        <taxon>Pteriomorphia</taxon>
        <taxon>Arcoida</taxon>
        <taxon>Arcoidea</taxon>
        <taxon>Arcidae</taxon>
        <taxon>Tegillarca</taxon>
    </lineage>
</organism>
<dbReference type="Proteomes" id="UP001217089">
    <property type="component" value="Unassembled WGS sequence"/>
</dbReference>
<comment type="caution">
    <text evidence="1">The sequence shown here is derived from an EMBL/GenBank/DDBJ whole genome shotgun (WGS) entry which is preliminary data.</text>
</comment>
<reference evidence="1 2" key="1">
    <citation type="submission" date="2022-12" db="EMBL/GenBank/DDBJ databases">
        <title>Chromosome-level genome of Tegillarca granosa.</title>
        <authorList>
            <person name="Kim J."/>
        </authorList>
    </citation>
    <scope>NUCLEOTIDE SEQUENCE [LARGE SCALE GENOMIC DNA]</scope>
    <source>
        <strain evidence="1">Teg-2019</strain>
        <tissue evidence="1">Adductor muscle</tissue>
    </source>
</reference>
<gene>
    <name evidence="1" type="ORF">KUTeg_010354</name>
</gene>
<evidence type="ECO:0008006" key="3">
    <source>
        <dbReference type="Google" id="ProtNLM"/>
    </source>
</evidence>
<evidence type="ECO:0000313" key="2">
    <source>
        <dbReference type="Proteomes" id="UP001217089"/>
    </source>
</evidence>
<proteinExistence type="predicted"/>
<name>A0ABQ9F6G6_TEGGR</name>
<keyword evidence="2" id="KW-1185">Reference proteome</keyword>
<sequence>MQDPIGKCIKDLEFCVCHMTDICLTDKCFLPYLFKIPVGTPTLNRLNANFTVRVTESRNELALITPNKNSQLLQRSMLIPSDPTSSVPWNSKIITSGNVADIYTEFHQIIEPTPWQPTTIWKASRSLSDHKHIKPQCFYPILASISRRQAPLESIISVKKK</sequence>
<evidence type="ECO:0000313" key="1">
    <source>
        <dbReference type="EMBL" id="KAJ8312981.1"/>
    </source>
</evidence>
<dbReference type="EMBL" id="JARBDR010000440">
    <property type="protein sequence ID" value="KAJ8312981.1"/>
    <property type="molecule type" value="Genomic_DNA"/>
</dbReference>